<dbReference type="SUPFAM" id="SSF51430">
    <property type="entry name" value="NAD(P)-linked oxidoreductase"/>
    <property type="match status" value="1"/>
</dbReference>
<proteinExistence type="predicted"/>
<dbReference type="Gene3D" id="3.20.20.100">
    <property type="entry name" value="NADP-dependent oxidoreductase domain"/>
    <property type="match status" value="1"/>
</dbReference>
<dbReference type="InterPro" id="IPR050523">
    <property type="entry name" value="AKR_Detox_Biosynth"/>
</dbReference>
<evidence type="ECO:0000313" key="4">
    <source>
        <dbReference type="Proteomes" id="UP001222325"/>
    </source>
</evidence>
<organism evidence="3 4">
    <name type="scientific">Mycena belliarum</name>
    <dbReference type="NCBI Taxonomy" id="1033014"/>
    <lineage>
        <taxon>Eukaryota</taxon>
        <taxon>Fungi</taxon>
        <taxon>Dikarya</taxon>
        <taxon>Basidiomycota</taxon>
        <taxon>Agaricomycotina</taxon>
        <taxon>Agaricomycetes</taxon>
        <taxon>Agaricomycetidae</taxon>
        <taxon>Agaricales</taxon>
        <taxon>Marasmiineae</taxon>
        <taxon>Mycenaceae</taxon>
        <taxon>Mycena</taxon>
    </lineage>
</organism>
<dbReference type="PANTHER" id="PTHR43364:SF4">
    <property type="entry name" value="NAD(P)-LINKED OXIDOREDUCTASE SUPERFAMILY PROTEIN"/>
    <property type="match status" value="1"/>
</dbReference>
<gene>
    <name evidence="3" type="ORF">B0H15DRAFT_809733</name>
</gene>
<keyword evidence="4" id="KW-1185">Reference proteome</keyword>
<dbReference type="AlphaFoldDB" id="A0AAD6UJS0"/>
<dbReference type="GO" id="GO:0016491">
    <property type="term" value="F:oxidoreductase activity"/>
    <property type="evidence" value="ECO:0007669"/>
    <property type="project" value="UniProtKB-KW"/>
</dbReference>
<evidence type="ECO:0000256" key="1">
    <source>
        <dbReference type="ARBA" id="ARBA00023002"/>
    </source>
</evidence>
<name>A0AAD6UJS0_9AGAR</name>
<dbReference type="PANTHER" id="PTHR43364">
    <property type="entry name" value="NADH-SPECIFIC METHYLGLYOXAL REDUCTASE-RELATED"/>
    <property type="match status" value="1"/>
</dbReference>
<sequence length="308" mass="33544">MAQPVLDAWVMRCGPSAVDTSNLHGFGTSEKILGEMDLRGAAVDTKCYPLAAGDHSPAKLKAAVQKSINALNGAKIRVLYLHAPDRATPWLKTLQAIDELHQEGKFESFGLSNFKSYEVAEIVTLCQQHKLLAPTVYQGLYSAVDRTVETELIPCLRHFNLKFAAYSPLAGGFLVGHLLAPGPASAQIPRGSHFDPRNPFGTWYQDRYLPMRAAVCALRAVVEAHGATLHSAAVRWLQHHSALGPGDHGIVFGGSRPAHVEQALQYCMEGPLPDAVVQAFDACYARVKGGLANYHHDPAWYDSKVHGY</sequence>
<accession>A0AAD6UJS0</accession>
<comment type="caution">
    <text evidence="3">The sequence shown here is derived from an EMBL/GenBank/DDBJ whole genome shotgun (WGS) entry which is preliminary data.</text>
</comment>
<dbReference type="Proteomes" id="UP001222325">
    <property type="component" value="Unassembled WGS sequence"/>
</dbReference>
<dbReference type="InterPro" id="IPR023210">
    <property type="entry name" value="NADP_OxRdtase_dom"/>
</dbReference>
<feature type="domain" description="NADP-dependent oxidoreductase" evidence="2">
    <location>
        <begin position="4"/>
        <end position="284"/>
    </location>
</feature>
<protein>
    <submittedName>
        <fullName evidence="3">Aflatoxin B1-aldehyde reductase</fullName>
    </submittedName>
</protein>
<reference evidence="3" key="1">
    <citation type="submission" date="2023-03" db="EMBL/GenBank/DDBJ databases">
        <title>Massive genome expansion in bonnet fungi (Mycena s.s.) driven by repeated elements and novel gene families across ecological guilds.</title>
        <authorList>
            <consortium name="Lawrence Berkeley National Laboratory"/>
            <person name="Harder C.B."/>
            <person name="Miyauchi S."/>
            <person name="Viragh M."/>
            <person name="Kuo A."/>
            <person name="Thoen E."/>
            <person name="Andreopoulos B."/>
            <person name="Lu D."/>
            <person name="Skrede I."/>
            <person name="Drula E."/>
            <person name="Henrissat B."/>
            <person name="Morin E."/>
            <person name="Kohler A."/>
            <person name="Barry K."/>
            <person name="LaButti K."/>
            <person name="Morin E."/>
            <person name="Salamov A."/>
            <person name="Lipzen A."/>
            <person name="Mereny Z."/>
            <person name="Hegedus B."/>
            <person name="Baldrian P."/>
            <person name="Stursova M."/>
            <person name="Weitz H."/>
            <person name="Taylor A."/>
            <person name="Grigoriev I.V."/>
            <person name="Nagy L.G."/>
            <person name="Martin F."/>
            <person name="Kauserud H."/>
        </authorList>
    </citation>
    <scope>NUCLEOTIDE SEQUENCE</scope>
    <source>
        <strain evidence="3">CBHHK173m</strain>
    </source>
</reference>
<dbReference type="Pfam" id="PF00248">
    <property type="entry name" value="Aldo_ket_red"/>
    <property type="match status" value="1"/>
</dbReference>
<evidence type="ECO:0000259" key="2">
    <source>
        <dbReference type="Pfam" id="PF00248"/>
    </source>
</evidence>
<evidence type="ECO:0000313" key="3">
    <source>
        <dbReference type="EMBL" id="KAJ7104372.1"/>
    </source>
</evidence>
<dbReference type="EMBL" id="JARJCN010000001">
    <property type="protein sequence ID" value="KAJ7104372.1"/>
    <property type="molecule type" value="Genomic_DNA"/>
</dbReference>
<dbReference type="InterPro" id="IPR036812">
    <property type="entry name" value="NAD(P)_OxRdtase_dom_sf"/>
</dbReference>
<keyword evidence="1" id="KW-0560">Oxidoreductase</keyword>
<dbReference type="CDD" id="cd19075">
    <property type="entry name" value="AKR_AKR7A1-5"/>
    <property type="match status" value="1"/>
</dbReference>